<dbReference type="Gene3D" id="1.20.58.340">
    <property type="entry name" value="Magnesium transport protein CorA, transmembrane region"/>
    <property type="match status" value="1"/>
</dbReference>
<feature type="transmembrane region" description="Helical" evidence="1">
    <location>
        <begin position="349"/>
        <end position="370"/>
    </location>
</feature>
<feature type="domain" description="CorA-like transporter" evidence="2">
    <location>
        <begin position="37"/>
        <end position="187"/>
    </location>
</feature>
<protein>
    <recommendedName>
        <fullName evidence="2">CorA-like transporter domain-containing protein</fullName>
    </recommendedName>
</protein>
<keyword evidence="1" id="KW-1133">Transmembrane helix</keyword>
<dbReference type="Pfam" id="PF26616">
    <property type="entry name" value="CorA-like"/>
    <property type="match status" value="1"/>
</dbReference>
<name>A0A9P9IE79_9HYPO</name>
<evidence type="ECO:0000313" key="4">
    <source>
        <dbReference type="Proteomes" id="UP000738349"/>
    </source>
</evidence>
<organism evidence="3 4">
    <name type="scientific">Dactylonectria macrodidyma</name>
    <dbReference type="NCBI Taxonomy" id="307937"/>
    <lineage>
        <taxon>Eukaryota</taxon>
        <taxon>Fungi</taxon>
        <taxon>Dikarya</taxon>
        <taxon>Ascomycota</taxon>
        <taxon>Pezizomycotina</taxon>
        <taxon>Sordariomycetes</taxon>
        <taxon>Hypocreomycetidae</taxon>
        <taxon>Hypocreales</taxon>
        <taxon>Nectriaceae</taxon>
        <taxon>Dactylonectria</taxon>
    </lineage>
</organism>
<comment type="caution">
    <text evidence="3">The sequence shown here is derived from an EMBL/GenBank/DDBJ whole genome shotgun (WGS) entry which is preliminary data.</text>
</comment>
<keyword evidence="1" id="KW-0472">Membrane</keyword>
<keyword evidence="4" id="KW-1185">Reference proteome</keyword>
<evidence type="ECO:0000313" key="3">
    <source>
        <dbReference type="EMBL" id="KAH7117526.1"/>
    </source>
</evidence>
<sequence length="416" mass="46825">MSYGQSRMMSLKNCLLTESFSQVRWSESMEFNIFSWSHLSITEPAFRKLLAGLKIFTPFLRVVHAFGKKTNDKQRARDSAYHRVQTPSAYEFCYNIRYFELNGRGRGNPWSLRQTGVYQRCLSNQQSAWLLLTYSSYIVDRLSAALGEESSSTCEPCEASSLLLHFFILSAATRSWGQYIEDMRRRVMLFEEKAYSSRVDKIYLDDYELLFSDIQKMVSLGGTLAITRTVITGQRDTISKCGDLHAELHKRGPRRCGCDTANALGLLKADLHHYNGAIVDLTQATTKITQLLSAILATRANDKSQITIATIETGIAGLQLQSRQTSQDTASSLQITTQGHKDAIIIKTLAQIATMFLPASLIASLFSSTIFGSSSNRTSAVILYFAITLPLLLVTLLFLIFLEKGWSVGRWFRQFL</sequence>
<dbReference type="EMBL" id="JAGMUV010000028">
    <property type="protein sequence ID" value="KAH7117526.1"/>
    <property type="molecule type" value="Genomic_DNA"/>
</dbReference>
<evidence type="ECO:0000256" key="1">
    <source>
        <dbReference type="SAM" id="Phobius"/>
    </source>
</evidence>
<feature type="transmembrane region" description="Helical" evidence="1">
    <location>
        <begin position="382"/>
        <end position="402"/>
    </location>
</feature>
<accession>A0A9P9IE79</accession>
<dbReference type="Proteomes" id="UP000738349">
    <property type="component" value="Unassembled WGS sequence"/>
</dbReference>
<dbReference type="AlphaFoldDB" id="A0A9P9IE79"/>
<dbReference type="OrthoDB" id="5145609at2759"/>
<proteinExistence type="predicted"/>
<reference evidence="3" key="1">
    <citation type="journal article" date="2021" name="Nat. Commun.">
        <title>Genetic determinants of endophytism in the Arabidopsis root mycobiome.</title>
        <authorList>
            <person name="Mesny F."/>
            <person name="Miyauchi S."/>
            <person name="Thiergart T."/>
            <person name="Pickel B."/>
            <person name="Atanasova L."/>
            <person name="Karlsson M."/>
            <person name="Huettel B."/>
            <person name="Barry K.W."/>
            <person name="Haridas S."/>
            <person name="Chen C."/>
            <person name="Bauer D."/>
            <person name="Andreopoulos W."/>
            <person name="Pangilinan J."/>
            <person name="LaButti K."/>
            <person name="Riley R."/>
            <person name="Lipzen A."/>
            <person name="Clum A."/>
            <person name="Drula E."/>
            <person name="Henrissat B."/>
            <person name="Kohler A."/>
            <person name="Grigoriev I.V."/>
            <person name="Martin F.M."/>
            <person name="Hacquard S."/>
        </authorList>
    </citation>
    <scope>NUCLEOTIDE SEQUENCE</scope>
    <source>
        <strain evidence="3">MPI-CAGE-AT-0147</strain>
    </source>
</reference>
<gene>
    <name evidence="3" type="ORF">EDB81DRAFT_818724</name>
</gene>
<keyword evidence="1" id="KW-0812">Transmembrane</keyword>
<evidence type="ECO:0000259" key="2">
    <source>
        <dbReference type="Pfam" id="PF26616"/>
    </source>
</evidence>
<dbReference type="InterPro" id="IPR058257">
    <property type="entry name" value="CorA-like_dom"/>
</dbReference>